<evidence type="ECO:0000256" key="8">
    <source>
        <dbReference type="ARBA" id="ARBA00023159"/>
    </source>
</evidence>
<dbReference type="Pfam" id="PF02365">
    <property type="entry name" value="NAM"/>
    <property type="match status" value="1"/>
</dbReference>
<dbReference type="GO" id="GO:0006355">
    <property type="term" value="P:regulation of DNA-templated transcription"/>
    <property type="evidence" value="ECO:0007669"/>
    <property type="project" value="InterPro"/>
</dbReference>
<keyword evidence="6" id="KW-0238">DNA-binding</keyword>
<keyword evidence="9" id="KW-0804">Transcription</keyword>
<reference evidence="14" key="1">
    <citation type="submission" date="2019-11" db="EMBL/GenBank/DDBJ databases">
        <authorList>
            <person name="Liu Y."/>
            <person name="Hou J."/>
            <person name="Li T.-Q."/>
            <person name="Guan C.-H."/>
            <person name="Wu X."/>
            <person name="Wu H.-Z."/>
            <person name="Ling F."/>
            <person name="Zhang R."/>
            <person name="Shi X.-G."/>
            <person name="Ren J.-P."/>
            <person name="Chen E.-F."/>
            <person name="Sun J.-M."/>
        </authorList>
    </citation>
    <scope>NUCLEOTIDE SEQUENCE</scope>
    <source>
        <strain evidence="14">Adult_tree_wgs_1</strain>
        <tissue evidence="14">Leaves</tissue>
    </source>
</reference>
<dbReference type="GO" id="GO:0000976">
    <property type="term" value="F:transcription cis-regulatory region binding"/>
    <property type="evidence" value="ECO:0007669"/>
    <property type="project" value="UniProtKB-ARBA"/>
</dbReference>
<feature type="compositionally biased region" description="Low complexity" evidence="11">
    <location>
        <begin position="218"/>
        <end position="228"/>
    </location>
</feature>
<dbReference type="PANTHER" id="PTHR31744:SF216">
    <property type="entry name" value="NAC TRANSCRIPTION FACTOR"/>
    <property type="match status" value="1"/>
</dbReference>
<evidence type="ECO:0000256" key="10">
    <source>
        <dbReference type="ARBA" id="ARBA00023242"/>
    </source>
</evidence>
<feature type="region of interest" description="Disordered" evidence="11">
    <location>
        <begin position="165"/>
        <end position="202"/>
    </location>
</feature>
<comment type="caution">
    <text evidence="14">The sequence shown here is derived from an EMBL/GenBank/DDBJ whole genome shotgun (WGS) entry which is preliminary data.</text>
</comment>
<evidence type="ECO:0000256" key="11">
    <source>
        <dbReference type="SAM" id="MobiDB-lite"/>
    </source>
</evidence>
<keyword evidence="4 12" id="KW-1133">Transmembrane helix</keyword>
<dbReference type="GO" id="GO:0016020">
    <property type="term" value="C:membrane"/>
    <property type="evidence" value="ECO:0007669"/>
    <property type="project" value="UniProtKB-SubCell"/>
</dbReference>
<feature type="compositionally biased region" description="Polar residues" evidence="11">
    <location>
        <begin position="172"/>
        <end position="200"/>
    </location>
</feature>
<gene>
    <name evidence="14" type="ORF">RHSIM_Rhsim01G0202700</name>
</gene>
<organism evidence="14 15">
    <name type="scientific">Rhododendron simsii</name>
    <name type="common">Sims's rhododendron</name>
    <dbReference type="NCBI Taxonomy" id="118357"/>
    <lineage>
        <taxon>Eukaryota</taxon>
        <taxon>Viridiplantae</taxon>
        <taxon>Streptophyta</taxon>
        <taxon>Embryophyta</taxon>
        <taxon>Tracheophyta</taxon>
        <taxon>Spermatophyta</taxon>
        <taxon>Magnoliopsida</taxon>
        <taxon>eudicotyledons</taxon>
        <taxon>Gunneridae</taxon>
        <taxon>Pentapetalae</taxon>
        <taxon>asterids</taxon>
        <taxon>Ericales</taxon>
        <taxon>Ericaceae</taxon>
        <taxon>Ericoideae</taxon>
        <taxon>Rhodoreae</taxon>
        <taxon>Rhododendron</taxon>
    </lineage>
</organism>
<feature type="region of interest" description="Disordered" evidence="11">
    <location>
        <begin position="217"/>
        <end position="246"/>
    </location>
</feature>
<dbReference type="AlphaFoldDB" id="A0A834LYM5"/>
<evidence type="ECO:0000256" key="1">
    <source>
        <dbReference type="ARBA" id="ARBA00004123"/>
    </source>
</evidence>
<dbReference type="SUPFAM" id="SSF101941">
    <property type="entry name" value="NAC domain"/>
    <property type="match status" value="1"/>
</dbReference>
<keyword evidence="8" id="KW-0010">Activator</keyword>
<feature type="compositionally biased region" description="Polar residues" evidence="11">
    <location>
        <begin position="229"/>
        <end position="241"/>
    </location>
</feature>
<accession>A0A834LYM5</accession>
<sequence>MGERPIRAMDISTITAPSMFPGFRFSPTDEELISYYLKKKLEGSDKCVEVIPEVEICKYEPWDLPAKSVFHSDNEWFFFSSRGRKYPHGSQNKRATESGYWKATGKERNVKSDSNTIGTKRTLVFHKGRAPKGERTEWIMHEYCMSGTSQDSMVVCRLRKNPDFRLNETPRQDSSNQNESPRQDSSNQRQLSTEDSSDVTLSEVGVEQLGLLEKAKAVESGSKESSGSYNSLSVEQQNDPGSESDWELANEFSHLGSSSHQGFDDDDDCFAEILKDDIIDLGKPILPPTPDILPIGAEKTQNEKLLQQPTQSNPLHVLPLEGKANRRIRLRQQKQENYHVEPVEVEASSGYSVEEFLRPNSEQPPNCLLGLVLNRRVDRRRLFAVFAAILTLLVCLCLYWGYRRESRSSNMLAYYEKKPM</sequence>
<dbReference type="Proteomes" id="UP000626092">
    <property type="component" value="Unassembled WGS sequence"/>
</dbReference>
<proteinExistence type="predicted"/>
<keyword evidence="10" id="KW-0539">Nucleus</keyword>
<evidence type="ECO:0000313" key="15">
    <source>
        <dbReference type="Proteomes" id="UP000626092"/>
    </source>
</evidence>
<evidence type="ECO:0000256" key="4">
    <source>
        <dbReference type="ARBA" id="ARBA00022989"/>
    </source>
</evidence>
<dbReference type="PROSITE" id="PS51005">
    <property type="entry name" value="NAC"/>
    <property type="match status" value="1"/>
</dbReference>
<dbReference type="OrthoDB" id="1935348at2759"/>
<feature type="domain" description="NAC" evidence="13">
    <location>
        <begin position="19"/>
        <end position="161"/>
    </location>
</feature>
<dbReference type="GO" id="GO:0005634">
    <property type="term" value="C:nucleus"/>
    <property type="evidence" value="ECO:0007669"/>
    <property type="project" value="UniProtKB-SubCell"/>
</dbReference>
<evidence type="ECO:0000256" key="5">
    <source>
        <dbReference type="ARBA" id="ARBA00023015"/>
    </source>
</evidence>
<evidence type="ECO:0000256" key="2">
    <source>
        <dbReference type="ARBA" id="ARBA00004167"/>
    </source>
</evidence>
<name>A0A834LYM5_RHOSS</name>
<comment type="subcellular location">
    <subcellularLocation>
        <location evidence="2">Membrane</location>
        <topology evidence="2">Single-pass membrane protein</topology>
    </subcellularLocation>
    <subcellularLocation>
        <location evidence="1">Nucleus</location>
    </subcellularLocation>
</comment>
<dbReference type="InterPro" id="IPR036093">
    <property type="entry name" value="NAC_dom_sf"/>
</dbReference>
<dbReference type="EMBL" id="WJXA01000001">
    <property type="protein sequence ID" value="KAF7153314.1"/>
    <property type="molecule type" value="Genomic_DNA"/>
</dbReference>
<keyword evidence="5" id="KW-0805">Transcription regulation</keyword>
<dbReference type="PANTHER" id="PTHR31744">
    <property type="entry name" value="PROTEIN CUP-SHAPED COTYLEDON 2-RELATED"/>
    <property type="match status" value="1"/>
</dbReference>
<keyword evidence="15" id="KW-1185">Reference proteome</keyword>
<evidence type="ECO:0000256" key="6">
    <source>
        <dbReference type="ARBA" id="ARBA00023125"/>
    </source>
</evidence>
<keyword evidence="7 12" id="KW-0472">Membrane</keyword>
<feature type="transmembrane region" description="Helical" evidence="12">
    <location>
        <begin position="382"/>
        <end position="402"/>
    </location>
</feature>
<keyword evidence="3 12" id="KW-0812">Transmembrane</keyword>
<evidence type="ECO:0000313" key="14">
    <source>
        <dbReference type="EMBL" id="KAF7153314.1"/>
    </source>
</evidence>
<evidence type="ECO:0000256" key="9">
    <source>
        <dbReference type="ARBA" id="ARBA00023163"/>
    </source>
</evidence>
<dbReference type="Gene3D" id="2.170.150.80">
    <property type="entry name" value="NAC domain"/>
    <property type="match status" value="1"/>
</dbReference>
<evidence type="ECO:0000256" key="12">
    <source>
        <dbReference type="SAM" id="Phobius"/>
    </source>
</evidence>
<evidence type="ECO:0000259" key="13">
    <source>
        <dbReference type="PROSITE" id="PS51005"/>
    </source>
</evidence>
<evidence type="ECO:0000256" key="3">
    <source>
        <dbReference type="ARBA" id="ARBA00022692"/>
    </source>
</evidence>
<evidence type="ECO:0000256" key="7">
    <source>
        <dbReference type="ARBA" id="ARBA00023136"/>
    </source>
</evidence>
<dbReference type="InterPro" id="IPR003441">
    <property type="entry name" value="NAC-dom"/>
</dbReference>
<protein>
    <recommendedName>
        <fullName evidence="13">NAC domain-containing protein</fullName>
    </recommendedName>
</protein>
<dbReference type="FunFam" id="2.170.150.80:FF:000006">
    <property type="entry name" value="NAC domain-containing protein 100-like"/>
    <property type="match status" value="1"/>
</dbReference>